<sequence length="85" mass="9471">FDGLAKLLEENLLSRNEEPEVLVATNINPKLVGGNTLPHRLFLNKTSTTHLYLDNECVAGASYLQSKECSTSNPKKYVLSRKLSH</sequence>
<name>A0ABQ8E227_BRANA</name>
<reference evidence="1 2" key="1">
    <citation type="submission" date="2021-05" db="EMBL/GenBank/DDBJ databases">
        <title>Genome Assembly of Synthetic Allotetraploid Brassica napus Reveals Homoeologous Exchanges between Subgenomes.</title>
        <authorList>
            <person name="Davis J.T."/>
        </authorList>
    </citation>
    <scope>NUCLEOTIDE SEQUENCE [LARGE SCALE GENOMIC DNA]</scope>
    <source>
        <strain evidence="2">cv. Da-Ae</strain>
        <tissue evidence="1">Seedling</tissue>
    </source>
</reference>
<evidence type="ECO:0000313" key="1">
    <source>
        <dbReference type="EMBL" id="KAH0935467.1"/>
    </source>
</evidence>
<dbReference type="EMBL" id="JAGKQM010000003">
    <property type="protein sequence ID" value="KAH0935467.1"/>
    <property type="molecule type" value="Genomic_DNA"/>
</dbReference>
<protein>
    <submittedName>
        <fullName evidence="1">Uncharacterized protein</fullName>
    </submittedName>
</protein>
<feature type="non-terminal residue" evidence="1">
    <location>
        <position position="1"/>
    </location>
</feature>
<proteinExistence type="predicted"/>
<dbReference type="Proteomes" id="UP000824890">
    <property type="component" value="Unassembled WGS sequence"/>
</dbReference>
<gene>
    <name evidence="1" type="ORF">HID58_012584</name>
</gene>
<comment type="caution">
    <text evidence="1">The sequence shown here is derived from an EMBL/GenBank/DDBJ whole genome shotgun (WGS) entry which is preliminary data.</text>
</comment>
<keyword evidence="2" id="KW-1185">Reference proteome</keyword>
<organism evidence="1 2">
    <name type="scientific">Brassica napus</name>
    <name type="common">Rape</name>
    <dbReference type="NCBI Taxonomy" id="3708"/>
    <lineage>
        <taxon>Eukaryota</taxon>
        <taxon>Viridiplantae</taxon>
        <taxon>Streptophyta</taxon>
        <taxon>Embryophyta</taxon>
        <taxon>Tracheophyta</taxon>
        <taxon>Spermatophyta</taxon>
        <taxon>Magnoliopsida</taxon>
        <taxon>eudicotyledons</taxon>
        <taxon>Gunneridae</taxon>
        <taxon>Pentapetalae</taxon>
        <taxon>rosids</taxon>
        <taxon>malvids</taxon>
        <taxon>Brassicales</taxon>
        <taxon>Brassicaceae</taxon>
        <taxon>Brassiceae</taxon>
        <taxon>Brassica</taxon>
    </lineage>
</organism>
<evidence type="ECO:0000313" key="2">
    <source>
        <dbReference type="Proteomes" id="UP000824890"/>
    </source>
</evidence>
<accession>A0ABQ8E227</accession>